<comment type="cofactor">
    <cofactor evidence="1">
        <name>Mg(2+)</name>
        <dbReference type="ChEBI" id="CHEBI:18420"/>
    </cofactor>
</comment>
<evidence type="ECO:0000259" key="5">
    <source>
        <dbReference type="PROSITE" id="PS51462"/>
    </source>
</evidence>
<dbReference type="AlphaFoldDB" id="A0A1S7LIY5"/>
<feature type="domain" description="Nudix hydrolase" evidence="5">
    <location>
        <begin position="10"/>
        <end position="136"/>
    </location>
</feature>
<dbReference type="EMBL" id="LO017727">
    <property type="protein sequence ID" value="CRH05811.1"/>
    <property type="molecule type" value="Genomic_DNA"/>
</dbReference>
<dbReference type="PANTHER" id="PTHR12629:SF0">
    <property type="entry name" value="DIPHOSPHOINOSITOL-POLYPHOSPHATE DIPHOSPHATASE"/>
    <property type="match status" value="1"/>
</dbReference>
<dbReference type="PROSITE" id="PS51462">
    <property type="entry name" value="NUDIX"/>
    <property type="match status" value="1"/>
</dbReference>
<dbReference type="GO" id="GO:0016462">
    <property type="term" value="F:pyrophosphatase activity"/>
    <property type="evidence" value="ECO:0007669"/>
    <property type="project" value="InterPro"/>
</dbReference>
<evidence type="ECO:0000256" key="2">
    <source>
        <dbReference type="ARBA" id="ARBA00022723"/>
    </source>
</evidence>
<proteinExistence type="predicted"/>
<protein>
    <submittedName>
        <fullName evidence="6">NUDIX hydrolase (NUcleoside DIphosphate linked to some other moiety X). MutT protein</fullName>
    </submittedName>
</protein>
<dbReference type="SUPFAM" id="SSF55811">
    <property type="entry name" value="Nudix"/>
    <property type="match status" value="1"/>
</dbReference>
<keyword evidence="2" id="KW-0479">Metal-binding</keyword>
<name>A0A1S7LIY5_MAGMO</name>
<accession>A0A1S7LIY5</accession>
<dbReference type="Pfam" id="PF00293">
    <property type="entry name" value="NUDIX"/>
    <property type="match status" value="1"/>
</dbReference>
<reference evidence="6" key="1">
    <citation type="submission" date="2015-04" db="EMBL/GenBank/DDBJ databases">
        <authorList>
            <person name="Syromyatnikov M.Y."/>
            <person name="Popov V.N."/>
        </authorList>
    </citation>
    <scope>NUCLEOTIDE SEQUENCE</scope>
    <source>
        <strain evidence="6">MO-1</strain>
    </source>
</reference>
<gene>
    <name evidence="6" type="primary">mutT</name>
    <name evidence="6" type="ORF">MAGMO_1627</name>
</gene>
<evidence type="ECO:0000313" key="6">
    <source>
        <dbReference type="EMBL" id="CRH05811.1"/>
    </source>
</evidence>
<dbReference type="PANTHER" id="PTHR12629">
    <property type="entry name" value="DIPHOSPHOINOSITOL POLYPHOSPHATE PHOSPHOHYDROLASE"/>
    <property type="match status" value="1"/>
</dbReference>
<dbReference type="GO" id="GO:0046872">
    <property type="term" value="F:metal ion binding"/>
    <property type="evidence" value="ECO:0007669"/>
    <property type="project" value="UniProtKB-KW"/>
</dbReference>
<organism evidence="6">
    <name type="scientific">Magnetococcus massalia (strain MO-1)</name>
    <dbReference type="NCBI Taxonomy" id="451514"/>
    <lineage>
        <taxon>Bacteria</taxon>
        <taxon>Pseudomonadati</taxon>
        <taxon>Pseudomonadota</taxon>
        <taxon>Magnetococcia</taxon>
        <taxon>Magnetococcales</taxon>
        <taxon>Magnetococcaceae</taxon>
        <taxon>Magnetococcus</taxon>
    </lineage>
</organism>
<evidence type="ECO:0000256" key="3">
    <source>
        <dbReference type="ARBA" id="ARBA00022801"/>
    </source>
</evidence>
<keyword evidence="3 6" id="KW-0378">Hydrolase</keyword>
<dbReference type="GO" id="GO:0005737">
    <property type="term" value="C:cytoplasm"/>
    <property type="evidence" value="ECO:0007669"/>
    <property type="project" value="TreeGrafter"/>
</dbReference>
<evidence type="ECO:0000256" key="1">
    <source>
        <dbReference type="ARBA" id="ARBA00001946"/>
    </source>
</evidence>
<dbReference type="InterPro" id="IPR015797">
    <property type="entry name" value="NUDIX_hydrolase-like_dom_sf"/>
</dbReference>
<sequence>MDMEYHKLNKFKQSAAIPLRYDKHHGWQVLLITTRRRRRWIVPKGVVEPHLTPWDSAAKEALEEAGVKGRINPKSLGCYRQRKWGGICRVELFWMLVEQVLEQWQESDRGRRWVALDKAATEVDEAGLVAPLQLLARKLDGLKRAPF</sequence>
<dbReference type="Gene3D" id="3.90.79.10">
    <property type="entry name" value="Nucleoside Triphosphate Pyrophosphohydrolase"/>
    <property type="match status" value="1"/>
</dbReference>
<keyword evidence="4" id="KW-0460">Magnesium</keyword>
<dbReference type="InterPro" id="IPR000086">
    <property type="entry name" value="NUDIX_hydrolase_dom"/>
</dbReference>
<evidence type="ECO:0000256" key="4">
    <source>
        <dbReference type="ARBA" id="ARBA00022842"/>
    </source>
</evidence>
<dbReference type="InterPro" id="IPR047198">
    <property type="entry name" value="DDP-like_NUDIX"/>
</dbReference>
<dbReference type="CDD" id="cd04666">
    <property type="entry name" value="NUDIX_DIPP2_like_Nudt4"/>
    <property type="match status" value="1"/>
</dbReference>